<feature type="compositionally biased region" description="Low complexity" evidence="1">
    <location>
        <begin position="230"/>
        <end position="244"/>
    </location>
</feature>
<evidence type="ECO:0000256" key="1">
    <source>
        <dbReference type="SAM" id="MobiDB-lite"/>
    </source>
</evidence>
<organism evidence="2 3">
    <name type="scientific">Prorocentrum cordatum</name>
    <dbReference type="NCBI Taxonomy" id="2364126"/>
    <lineage>
        <taxon>Eukaryota</taxon>
        <taxon>Sar</taxon>
        <taxon>Alveolata</taxon>
        <taxon>Dinophyceae</taxon>
        <taxon>Prorocentrales</taxon>
        <taxon>Prorocentraceae</taxon>
        <taxon>Prorocentrum</taxon>
    </lineage>
</organism>
<dbReference type="EMBL" id="CAUYUJ010003335">
    <property type="protein sequence ID" value="CAK0804853.1"/>
    <property type="molecule type" value="Genomic_DNA"/>
</dbReference>
<evidence type="ECO:0000313" key="3">
    <source>
        <dbReference type="Proteomes" id="UP001189429"/>
    </source>
</evidence>
<protein>
    <submittedName>
        <fullName evidence="2">Uncharacterized protein</fullName>
    </submittedName>
</protein>
<comment type="caution">
    <text evidence="2">The sequence shown here is derived from an EMBL/GenBank/DDBJ whole genome shotgun (WGS) entry which is preliminary data.</text>
</comment>
<accession>A0ABN9QI49</accession>
<feature type="compositionally biased region" description="Basic and acidic residues" evidence="1">
    <location>
        <begin position="397"/>
        <end position="406"/>
    </location>
</feature>
<keyword evidence="3" id="KW-1185">Reference proteome</keyword>
<gene>
    <name evidence="2" type="ORF">PCOR1329_LOCUS11533</name>
</gene>
<proteinExistence type="predicted"/>
<feature type="region of interest" description="Disordered" evidence="1">
    <location>
        <begin position="226"/>
        <end position="268"/>
    </location>
</feature>
<name>A0ABN9QI49_9DINO</name>
<dbReference type="Proteomes" id="UP001189429">
    <property type="component" value="Unassembled WGS sequence"/>
</dbReference>
<evidence type="ECO:0000313" key="2">
    <source>
        <dbReference type="EMBL" id="CAK0804853.1"/>
    </source>
</evidence>
<reference evidence="2" key="1">
    <citation type="submission" date="2023-10" db="EMBL/GenBank/DDBJ databases">
        <authorList>
            <person name="Chen Y."/>
            <person name="Shah S."/>
            <person name="Dougan E. K."/>
            <person name="Thang M."/>
            <person name="Chan C."/>
        </authorList>
    </citation>
    <scope>NUCLEOTIDE SEQUENCE [LARGE SCALE GENOMIC DNA]</scope>
</reference>
<feature type="region of interest" description="Disordered" evidence="1">
    <location>
        <begin position="397"/>
        <end position="449"/>
    </location>
</feature>
<sequence>MLADSCLALKRHLLLGPEQGESARCSAQAAVCLPPDTPTMAKDIAGSPSSAQAQKWLAPFAPMGPTAKAPQSTQAAWNQAQQHRKAVAGRLERAAAKRVELDRQIPESSVQLEKLMEYDLEAEEELEKATVVFAAGVLKDEPSAVINISQLFQGRADELALGFGDQIDLSGPAFPVEDRIQFGSVQHEQVSTVLEGVPAVLEVSERAEFQDGRPLEEAQALIEVRRRARAQGAPSAAAAEAHPPGEGPGEPAEDRRRPDGRLGRPQRGAGRGEWDLLWAPFPQIEVTRWRCKLREADGSPRTWTDPDTGLELYASEERWFAFDNRRLCCLQRAAAQHWPREVRMCVVVVPPALARTRELRKFDTTNSGSSISIGRRDDPEPVAWCWRTAVGLPAEDSRGVAREKSSRFRGPRGSASRPPGAEEWSRGNARGRGRRGHYIDEEEDDEGSSPDVLRSAMLFLLVYLGLRLVVSVVRKTNPAAFGADGAGPLDGVVARLVGGLIGGQK</sequence>
<feature type="compositionally biased region" description="Basic and acidic residues" evidence="1">
    <location>
        <begin position="252"/>
        <end position="262"/>
    </location>
</feature>